<proteinExistence type="predicted"/>
<accession>A0A4Y2BRQ6</accession>
<dbReference type="AlphaFoldDB" id="A0A4Y2BRQ6"/>
<dbReference type="Proteomes" id="UP000499080">
    <property type="component" value="Unassembled WGS sequence"/>
</dbReference>
<comment type="caution">
    <text evidence="1">The sequence shown here is derived from an EMBL/GenBank/DDBJ whole genome shotgun (WGS) entry which is preliminary data.</text>
</comment>
<protein>
    <submittedName>
        <fullName evidence="1">Uncharacterized protein</fullName>
    </submittedName>
</protein>
<evidence type="ECO:0000313" key="2">
    <source>
        <dbReference type="Proteomes" id="UP000499080"/>
    </source>
</evidence>
<name>A0A4Y2BRQ6_ARAVE</name>
<gene>
    <name evidence="1" type="ORF">AVEN_153634_1</name>
</gene>
<evidence type="ECO:0000313" key="1">
    <source>
        <dbReference type="EMBL" id="GBL93874.1"/>
    </source>
</evidence>
<organism evidence="1 2">
    <name type="scientific">Araneus ventricosus</name>
    <name type="common">Orbweaver spider</name>
    <name type="synonym">Epeira ventricosa</name>
    <dbReference type="NCBI Taxonomy" id="182803"/>
    <lineage>
        <taxon>Eukaryota</taxon>
        <taxon>Metazoa</taxon>
        <taxon>Ecdysozoa</taxon>
        <taxon>Arthropoda</taxon>
        <taxon>Chelicerata</taxon>
        <taxon>Arachnida</taxon>
        <taxon>Araneae</taxon>
        <taxon>Araneomorphae</taxon>
        <taxon>Entelegynae</taxon>
        <taxon>Araneoidea</taxon>
        <taxon>Araneidae</taxon>
        <taxon>Araneus</taxon>
    </lineage>
</organism>
<reference evidence="1 2" key="1">
    <citation type="journal article" date="2019" name="Sci. Rep.">
        <title>Orb-weaving spider Araneus ventricosus genome elucidates the spidroin gene catalogue.</title>
        <authorList>
            <person name="Kono N."/>
            <person name="Nakamura H."/>
            <person name="Ohtoshi R."/>
            <person name="Moran D.A.P."/>
            <person name="Shinohara A."/>
            <person name="Yoshida Y."/>
            <person name="Fujiwara M."/>
            <person name="Mori M."/>
            <person name="Tomita M."/>
            <person name="Arakawa K."/>
        </authorList>
    </citation>
    <scope>NUCLEOTIDE SEQUENCE [LARGE SCALE GENOMIC DNA]</scope>
</reference>
<keyword evidence="2" id="KW-1185">Reference proteome</keyword>
<sequence length="185" mass="20432">MTRTAPELAPPSPSFHAFIVPNKSRPPHAGGAALSPLPALHPFWVVRASVGIFNATPAGGHLATTYDLNCNGPTYNADLQWNRASNLDHFVPLAQSGPHVIGIYNASLPNGWVKFDETWYTVSSIADLKYCRAKYAQTTSLREGWGRVSKLDAENRLINLLSDFYETWYKSSSLADLKYCMVNMS</sequence>
<dbReference type="EMBL" id="BGPR01000097">
    <property type="protein sequence ID" value="GBL93874.1"/>
    <property type="molecule type" value="Genomic_DNA"/>
</dbReference>